<dbReference type="Gene3D" id="2.60.40.10">
    <property type="entry name" value="Immunoglobulins"/>
    <property type="match status" value="1"/>
</dbReference>
<keyword evidence="1" id="KW-0378">Hydrolase</keyword>
<accession>A0A8J6LZA6</accession>
<dbReference type="GO" id="GO:0004553">
    <property type="term" value="F:hydrolase activity, hydrolyzing O-glycosyl compounds"/>
    <property type="evidence" value="ECO:0007669"/>
    <property type="project" value="InterPro"/>
</dbReference>
<dbReference type="SUPFAM" id="SSF49785">
    <property type="entry name" value="Galactose-binding domain-like"/>
    <property type="match status" value="1"/>
</dbReference>
<dbReference type="InterPro" id="IPR005181">
    <property type="entry name" value="SASA"/>
</dbReference>
<dbReference type="Gene3D" id="2.60.120.260">
    <property type="entry name" value="Galactose-binding domain-like"/>
    <property type="match status" value="1"/>
</dbReference>
<keyword evidence="3" id="KW-0732">Signal</keyword>
<dbReference type="Gene3D" id="3.40.50.1110">
    <property type="entry name" value="SGNH hydrolase"/>
    <property type="match status" value="2"/>
</dbReference>
<dbReference type="AlphaFoldDB" id="A0A8J6LZA6"/>
<dbReference type="GO" id="GO:0001681">
    <property type="term" value="F:sialate O-acetylesterase activity"/>
    <property type="evidence" value="ECO:0007669"/>
    <property type="project" value="InterPro"/>
</dbReference>
<sequence>MRRFSIPLLAAAALSQSALADVTLPKLISDGMILQRDQPVKIWGWADANESVTVRLDGKLIGRVTSPTGEWSLTLPAQDSGKAHTISIKGNNSLEVKDVLFGEVWLASGQSNMELPMERVKERFPDVIAAANYPTIRQFNVSLDYDFIEQHQDYPKGQWVAATPQSVLKFSAVAFFFARDLQQKYQVPVGIIKTPIGGTPVQAWMSEGALKAFPTYMDELKPYQQPGHVAEVKAADKAKNDKWYGELTKNDLGLQQNWQQPDVDDSDWQTYQLPGLWPDGLLEPKEGVVWFRKTIDIPANMAGKQQKLMMGRIIDADQVFVNGQQVGNITYQYPPRRYTVPAGLLKAGKNSIVVRVVNSQNRGGFVTDKPYWLGSPERHIDLTGSWKCKVGATAERLPSDTFVHYKPTGLFNAMIYPALNYTIKGVIWYQGESNTGHPSDYHALFSSMIQDWRKHWHLGDFPFLFVQLANFQQFHQQPVESGWAELRQQQLDTLSEPNTGMAVITDVGEWNDIHPLDKQTVGHRLSLAAQHIAYGEDVVYSGPIAQSAAAMGNSLVVSFNHTGSGLKIKGDKLTGFAIAGRDGVYHWAKATISGNKVELSSDAVSHPVKVRYGWQDNPENANLYNEEGLPASPFELAAK</sequence>
<name>A0A8J6LZA6_9ALTE</name>
<evidence type="ECO:0000259" key="5">
    <source>
        <dbReference type="Pfam" id="PF13364"/>
    </source>
</evidence>
<feature type="signal peptide" evidence="3">
    <location>
        <begin position="1"/>
        <end position="20"/>
    </location>
</feature>
<comment type="caution">
    <text evidence="6">The sequence shown here is derived from an EMBL/GenBank/DDBJ whole genome shotgun (WGS) entry which is preliminary data.</text>
</comment>
<feature type="chain" id="PRO_5035158307" evidence="3">
    <location>
        <begin position="21"/>
        <end position="639"/>
    </location>
</feature>
<feature type="domain" description="Sialate O-acetylesterase" evidence="4">
    <location>
        <begin position="103"/>
        <end position="220"/>
    </location>
</feature>
<protein>
    <submittedName>
        <fullName evidence="6">Beta galactosidase jelly roll domain-containing protein</fullName>
    </submittedName>
</protein>
<evidence type="ECO:0000256" key="2">
    <source>
        <dbReference type="ARBA" id="ARBA00023295"/>
    </source>
</evidence>
<dbReference type="Proteomes" id="UP000601768">
    <property type="component" value="Unassembled WGS sequence"/>
</dbReference>
<keyword evidence="7" id="KW-1185">Reference proteome</keyword>
<dbReference type="InterPro" id="IPR036514">
    <property type="entry name" value="SGNH_hydro_sf"/>
</dbReference>
<reference evidence="6" key="2">
    <citation type="submission" date="2020-08" db="EMBL/GenBank/DDBJ databases">
        <authorList>
            <person name="Lai Q."/>
        </authorList>
    </citation>
    <scope>NUCLEOTIDE SEQUENCE</scope>
    <source>
        <strain evidence="6">S27-2</strain>
    </source>
</reference>
<reference evidence="6" key="1">
    <citation type="journal article" date="2018" name="Int. J. Syst. Evol. Microbiol.">
        <title>Neptunicella marina gen. nov., sp. nov., isolated from surface seawater.</title>
        <authorList>
            <person name="Liu X."/>
            <person name="Lai Q."/>
            <person name="Du Y."/>
            <person name="Zhang X."/>
            <person name="Liu Z."/>
            <person name="Sun F."/>
            <person name="Shao Z."/>
        </authorList>
    </citation>
    <scope>NUCLEOTIDE SEQUENCE</scope>
    <source>
        <strain evidence="6">S27-2</strain>
    </source>
</reference>
<dbReference type="Pfam" id="PF03629">
    <property type="entry name" value="SASA"/>
    <property type="match status" value="2"/>
</dbReference>
<gene>
    <name evidence="6" type="ORF">H8B19_08825</name>
</gene>
<dbReference type="Pfam" id="PF13364">
    <property type="entry name" value="BetaGal_ABD2"/>
    <property type="match status" value="1"/>
</dbReference>
<dbReference type="RefSeq" id="WP_186506458.1">
    <property type="nucleotide sequence ID" value="NZ_JACNEP010000006.1"/>
</dbReference>
<evidence type="ECO:0000259" key="4">
    <source>
        <dbReference type="Pfam" id="PF03629"/>
    </source>
</evidence>
<evidence type="ECO:0000313" key="6">
    <source>
        <dbReference type="EMBL" id="MBC3765980.1"/>
    </source>
</evidence>
<organism evidence="6 7">
    <name type="scientific">Neptunicella marina</name>
    <dbReference type="NCBI Taxonomy" id="2125989"/>
    <lineage>
        <taxon>Bacteria</taxon>
        <taxon>Pseudomonadati</taxon>
        <taxon>Pseudomonadota</taxon>
        <taxon>Gammaproteobacteria</taxon>
        <taxon>Alteromonadales</taxon>
        <taxon>Alteromonadaceae</taxon>
        <taxon>Neptunicella</taxon>
    </lineage>
</organism>
<dbReference type="InterPro" id="IPR039329">
    <property type="entry name" value="SIAE"/>
</dbReference>
<dbReference type="PANTHER" id="PTHR22901">
    <property type="entry name" value="SIALATE O-ACETYLESTERASE"/>
    <property type="match status" value="1"/>
</dbReference>
<evidence type="ECO:0000256" key="1">
    <source>
        <dbReference type="ARBA" id="ARBA00022801"/>
    </source>
</evidence>
<dbReference type="InterPro" id="IPR025300">
    <property type="entry name" value="BetaGal_jelly_roll_dom"/>
</dbReference>
<feature type="domain" description="Beta-galactosidase jelly roll" evidence="5">
    <location>
        <begin position="256"/>
        <end position="359"/>
    </location>
</feature>
<proteinExistence type="predicted"/>
<keyword evidence="2" id="KW-0326">Glycosidase</keyword>
<dbReference type="GO" id="GO:0005975">
    <property type="term" value="P:carbohydrate metabolic process"/>
    <property type="evidence" value="ECO:0007669"/>
    <property type="project" value="InterPro"/>
</dbReference>
<dbReference type="SUPFAM" id="SSF52266">
    <property type="entry name" value="SGNH hydrolase"/>
    <property type="match status" value="1"/>
</dbReference>
<dbReference type="InterPro" id="IPR013783">
    <property type="entry name" value="Ig-like_fold"/>
</dbReference>
<feature type="domain" description="Sialate O-acetylesterase" evidence="4">
    <location>
        <begin position="418"/>
        <end position="502"/>
    </location>
</feature>
<evidence type="ECO:0000256" key="3">
    <source>
        <dbReference type="SAM" id="SignalP"/>
    </source>
</evidence>
<dbReference type="PANTHER" id="PTHR22901:SF0">
    <property type="entry name" value="SIALATE O-ACETYLESTERASE"/>
    <property type="match status" value="1"/>
</dbReference>
<dbReference type="InterPro" id="IPR008979">
    <property type="entry name" value="Galactose-bd-like_sf"/>
</dbReference>
<evidence type="ECO:0000313" key="7">
    <source>
        <dbReference type="Proteomes" id="UP000601768"/>
    </source>
</evidence>
<dbReference type="EMBL" id="JACNEP010000006">
    <property type="protein sequence ID" value="MBC3765980.1"/>
    <property type="molecule type" value="Genomic_DNA"/>
</dbReference>